<evidence type="ECO:0000256" key="4">
    <source>
        <dbReference type="SAM" id="Phobius"/>
    </source>
</evidence>
<dbReference type="Pfam" id="PF01494">
    <property type="entry name" value="FAD_binding_3"/>
    <property type="match status" value="1"/>
</dbReference>
<comment type="caution">
    <text evidence="6">The sequence shown here is derived from an EMBL/GenBank/DDBJ whole genome shotgun (WGS) entry which is preliminary data.</text>
</comment>
<evidence type="ECO:0000259" key="5">
    <source>
        <dbReference type="Pfam" id="PF01494"/>
    </source>
</evidence>
<dbReference type="SUPFAM" id="SSF54373">
    <property type="entry name" value="FAD-linked reductases, C-terminal domain"/>
    <property type="match status" value="1"/>
</dbReference>
<dbReference type="GO" id="GO:0044550">
    <property type="term" value="P:secondary metabolite biosynthetic process"/>
    <property type="evidence" value="ECO:0007669"/>
    <property type="project" value="UniProtKB-ARBA"/>
</dbReference>
<dbReference type="FunFam" id="3.50.50.60:FF:000153">
    <property type="entry name" value="Salicylate hydroxylase, putative"/>
    <property type="match status" value="1"/>
</dbReference>
<feature type="domain" description="FAD-binding" evidence="5">
    <location>
        <begin position="301"/>
        <end position="372"/>
    </location>
</feature>
<evidence type="ECO:0000256" key="3">
    <source>
        <dbReference type="ARBA" id="ARBA00023002"/>
    </source>
</evidence>
<reference evidence="6 7" key="1">
    <citation type="submission" date="2019-04" db="EMBL/GenBank/DDBJ databases">
        <title>High contiguity whole genome sequence and gene annotation resource for two Venturia nashicola isolates.</title>
        <authorList>
            <person name="Prokchorchik M."/>
            <person name="Won K."/>
            <person name="Lee Y."/>
            <person name="Choi E.D."/>
            <person name="Segonzac C."/>
            <person name="Sohn K.H."/>
        </authorList>
    </citation>
    <scope>NUCLEOTIDE SEQUENCE [LARGE SCALE GENOMIC DNA]</scope>
    <source>
        <strain evidence="6 7">PRI2</strain>
    </source>
</reference>
<dbReference type="AlphaFoldDB" id="A0A4Z1PQ67"/>
<dbReference type="InterPro" id="IPR051104">
    <property type="entry name" value="FAD_monoxygenase"/>
</dbReference>
<keyword evidence="1" id="KW-0285">Flavoprotein</keyword>
<gene>
    <name evidence="6" type="ORF">E6O75_ATG03943</name>
</gene>
<evidence type="ECO:0000313" key="6">
    <source>
        <dbReference type="EMBL" id="TID26080.1"/>
    </source>
</evidence>
<evidence type="ECO:0000256" key="1">
    <source>
        <dbReference type="ARBA" id="ARBA00022630"/>
    </source>
</evidence>
<dbReference type="PANTHER" id="PTHR46720">
    <property type="entry name" value="HYDROXYLASE, PUTATIVE (AFU_ORTHOLOGUE AFUA_3G01460)-RELATED"/>
    <property type="match status" value="1"/>
</dbReference>
<name>A0A4Z1PQ67_9PEZI</name>
<keyword evidence="4" id="KW-0812">Transmembrane</keyword>
<dbReference type="SUPFAM" id="SSF51905">
    <property type="entry name" value="FAD/NAD(P)-binding domain"/>
    <property type="match status" value="1"/>
</dbReference>
<organism evidence="6 7">
    <name type="scientific">Venturia nashicola</name>
    <dbReference type="NCBI Taxonomy" id="86259"/>
    <lineage>
        <taxon>Eukaryota</taxon>
        <taxon>Fungi</taxon>
        <taxon>Dikarya</taxon>
        <taxon>Ascomycota</taxon>
        <taxon>Pezizomycotina</taxon>
        <taxon>Dothideomycetes</taxon>
        <taxon>Pleosporomycetidae</taxon>
        <taxon>Venturiales</taxon>
        <taxon>Venturiaceae</taxon>
        <taxon>Venturia</taxon>
    </lineage>
</organism>
<evidence type="ECO:0000256" key="2">
    <source>
        <dbReference type="ARBA" id="ARBA00022827"/>
    </source>
</evidence>
<dbReference type="STRING" id="86259.A0A4Z1PQ67"/>
<keyword evidence="2" id="KW-0274">FAD</keyword>
<dbReference type="Pfam" id="PF13450">
    <property type="entry name" value="NAD_binding_8"/>
    <property type="match status" value="1"/>
</dbReference>
<feature type="transmembrane region" description="Helical" evidence="4">
    <location>
        <begin position="6"/>
        <end position="24"/>
    </location>
</feature>
<dbReference type="InterPro" id="IPR002938">
    <property type="entry name" value="FAD-bd"/>
</dbReference>
<dbReference type="GO" id="GO:0016491">
    <property type="term" value="F:oxidoreductase activity"/>
    <property type="evidence" value="ECO:0007669"/>
    <property type="project" value="UniProtKB-KW"/>
</dbReference>
<keyword evidence="4" id="KW-1133">Transmembrane helix</keyword>
<dbReference type="EMBL" id="SNSC02000003">
    <property type="protein sequence ID" value="TID26080.1"/>
    <property type="molecule type" value="Genomic_DNA"/>
</dbReference>
<protein>
    <submittedName>
        <fullName evidence="6">Salicylate hydroxylase</fullName>
    </submittedName>
</protein>
<dbReference type="GO" id="GO:0071949">
    <property type="term" value="F:FAD binding"/>
    <property type="evidence" value="ECO:0007669"/>
    <property type="project" value="InterPro"/>
</dbReference>
<keyword evidence="4" id="KW-0472">Membrane</keyword>
<keyword evidence="3" id="KW-0560">Oxidoreductase</keyword>
<dbReference type="Proteomes" id="UP000298493">
    <property type="component" value="Unassembled WGS sequence"/>
</dbReference>
<evidence type="ECO:0000313" key="7">
    <source>
        <dbReference type="Proteomes" id="UP000298493"/>
    </source>
</evidence>
<keyword evidence="7" id="KW-1185">Reference proteome</keyword>
<dbReference type="OrthoDB" id="417877at2759"/>
<dbReference type="InterPro" id="IPR036188">
    <property type="entry name" value="FAD/NAD-bd_sf"/>
</dbReference>
<accession>A0A4Z1PQ67</accession>
<dbReference type="PRINTS" id="PR00420">
    <property type="entry name" value="RNGMNOXGNASE"/>
</dbReference>
<sequence length="428" mass="46931">MSSTKPSYAIIGGGIAGLSLGVALHKRNIKVTIYEAAAYFGEIGAGVAFTANAIQAMKICEPGVYSAFEKVVTHNQWESKKNVWFDFLDGMKDEKGHQEAEFTIESPVGLSGVHRAAFLDEMVKLVEGQGIAHFGKRLVGIEEGGEGGRLTMKFKDGTEAVADAIIGCDGIKSQVRRIMVGPESPMANHVYTHKYAYRGLIDMDKAVETIGEERAKNAVMWVGTGRHLLTFPVNHGTTFNLVAFVTTPTDWPDYTKSTLPATRSEAIRDFKGFGPNVMKLLDLVQPDLDIWGIFDLEHPLDTFAKGKICVVGDAAHATSPHHGSGAGFCIEDAAVMASILEDPAVDGAPGTIEAAFQTYSSERKVRTQWLVEHSKRQGDLYEGNIPEVRRDFGKMEREIVASNFYIERMDVNELCEKAKANLKERLKT</sequence>
<dbReference type="Gene3D" id="3.50.50.60">
    <property type="entry name" value="FAD/NAD(P)-binding domain"/>
    <property type="match status" value="1"/>
</dbReference>
<proteinExistence type="predicted"/>
<dbReference type="PANTHER" id="PTHR46720:SF3">
    <property type="entry name" value="FAD-BINDING DOMAIN-CONTAINING PROTEIN-RELATED"/>
    <property type="match status" value="1"/>
</dbReference>